<protein>
    <submittedName>
        <fullName evidence="1">Uncharacterized protein</fullName>
    </submittedName>
</protein>
<proteinExistence type="predicted"/>
<reference evidence="1" key="1">
    <citation type="journal article" date="2015" name="Nature">
        <title>Complex archaea that bridge the gap between prokaryotes and eukaryotes.</title>
        <authorList>
            <person name="Spang A."/>
            <person name="Saw J.H."/>
            <person name="Jorgensen S.L."/>
            <person name="Zaremba-Niedzwiedzka K."/>
            <person name="Martijn J."/>
            <person name="Lind A.E."/>
            <person name="van Eijk R."/>
            <person name="Schleper C."/>
            <person name="Guy L."/>
            <person name="Ettema T.J."/>
        </authorList>
    </citation>
    <scope>NUCLEOTIDE SEQUENCE</scope>
</reference>
<name>A0A0F9JHG1_9ZZZZ</name>
<comment type="caution">
    <text evidence="1">The sequence shown here is derived from an EMBL/GenBank/DDBJ whole genome shotgun (WGS) entry which is preliminary data.</text>
</comment>
<sequence length="133" mass="15785">MEAQLDELRRVTLEIYECLKQGAITPNFQKLVDIYEKELKDNPGEKMKEGNHKVECIQCNDELIPSKEELWCSMDCKEKFFIKYYENSKWTTRLIESSRENLKELIKGTMLITPSPMEKGNFIKWLAKEMEKL</sequence>
<evidence type="ECO:0000313" key="1">
    <source>
        <dbReference type="EMBL" id="KKM69279.1"/>
    </source>
</evidence>
<dbReference type="AlphaFoldDB" id="A0A0F9JHG1"/>
<gene>
    <name evidence="1" type="ORF">LCGC14_1452360</name>
</gene>
<accession>A0A0F9JHG1</accession>
<dbReference type="EMBL" id="LAZR01010016">
    <property type="protein sequence ID" value="KKM69279.1"/>
    <property type="molecule type" value="Genomic_DNA"/>
</dbReference>
<organism evidence="1">
    <name type="scientific">marine sediment metagenome</name>
    <dbReference type="NCBI Taxonomy" id="412755"/>
    <lineage>
        <taxon>unclassified sequences</taxon>
        <taxon>metagenomes</taxon>
        <taxon>ecological metagenomes</taxon>
    </lineage>
</organism>